<name>A0A1A9RMC4_EIKCO</name>
<dbReference type="NCBIfam" id="NF008758">
    <property type="entry name" value="PRK11789.1"/>
    <property type="match status" value="1"/>
</dbReference>
<sequence>MTTTWHNGWWQGAVHCPSPNFSPRPAGETVSLVVLHNISLPPFEYGGSAIRDLFTNRINPQAHPFFPQLVDLRVSSHFLIERSGQVVQFVSGNDAAHHAGVSQYRGRSGCNAFSLGIELEGCDFEPFTEAQYQALIPLLHSMAAHYPIEAVTGHQHIAPGRKSDPGHFFDWPRLAAAGVVLAEGITDGQNAPAAAAIQAT</sequence>
<feature type="domain" description="N-acetylmuramoyl-L-alanine amidase" evidence="13">
    <location>
        <begin position="18"/>
        <end position="166"/>
    </location>
</feature>
<dbReference type="GO" id="GO:0009254">
    <property type="term" value="P:peptidoglycan turnover"/>
    <property type="evidence" value="ECO:0007669"/>
    <property type="project" value="TreeGrafter"/>
</dbReference>
<evidence type="ECO:0000256" key="11">
    <source>
        <dbReference type="ARBA" id="ARBA00039257"/>
    </source>
</evidence>
<evidence type="ECO:0000313" key="14">
    <source>
        <dbReference type="EMBL" id="OAM20323.1"/>
    </source>
</evidence>
<evidence type="ECO:0000256" key="3">
    <source>
        <dbReference type="ARBA" id="ARBA00004496"/>
    </source>
</evidence>
<dbReference type="AlphaFoldDB" id="A0A1A9RMC4"/>
<evidence type="ECO:0000256" key="10">
    <source>
        <dbReference type="ARBA" id="ARBA00023316"/>
    </source>
</evidence>
<evidence type="ECO:0000256" key="1">
    <source>
        <dbReference type="ARBA" id="ARBA00001561"/>
    </source>
</evidence>
<comment type="subcellular location">
    <subcellularLocation>
        <location evidence="3">Cytoplasm</location>
    </subcellularLocation>
</comment>
<organism evidence="14 15">
    <name type="scientific">Eikenella corrodens</name>
    <dbReference type="NCBI Taxonomy" id="539"/>
    <lineage>
        <taxon>Bacteria</taxon>
        <taxon>Pseudomonadati</taxon>
        <taxon>Pseudomonadota</taxon>
        <taxon>Betaproteobacteria</taxon>
        <taxon>Neisseriales</taxon>
        <taxon>Neisseriaceae</taxon>
        <taxon>Eikenella</taxon>
    </lineage>
</organism>
<dbReference type="GO" id="GO:0071555">
    <property type="term" value="P:cell wall organization"/>
    <property type="evidence" value="ECO:0007669"/>
    <property type="project" value="UniProtKB-KW"/>
</dbReference>
<dbReference type="RefSeq" id="WP_064106450.1">
    <property type="nucleotide sequence ID" value="NZ_LXSH01000028.1"/>
</dbReference>
<dbReference type="GO" id="GO:0009253">
    <property type="term" value="P:peptidoglycan catabolic process"/>
    <property type="evidence" value="ECO:0007669"/>
    <property type="project" value="InterPro"/>
</dbReference>
<dbReference type="InterPro" id="IPR036505">
    <property type="entry name" value="Amidase/PGRP_sf"/>
</dbReference>
<comment type="cofactor">
    <cofactor evidence="2">
        <name>Zn(2+)</name>
        <dbReference type="ChEBI" id="CHEBI:29105"/>
    </cofactor>
</comment>
<comment type="similarity">
    <text evidence="4">Belongs to the N-acetylmuramoyl-L-alanine amidase 2 family.</text>
</comment>
<evidence type="ECO:0000259" key="13">
    <source>
        <dbReference type="SMART" id="SM00644"/>
    </source>
</evidence>
<evidence type="ECO:0000256" key="8">
    <source>
        <dbReference type="ARBA" id="ARBA00022801"/>
    </source>
</evidence>
<dbReference type="PANTHER" id="PTHR30417">
    <property type="entry name" value="N-ACETYLMURAMOYL-L-ALANINE AMIDASE AMID"/>
    <property type="match status" value="1"/>
</dbReference>
<dbReference type="GO" id="GO:0046872">
    <property type="term" value="F:metal ion binding"/>
    <property type="evidence" value="ECO:0007669"/>
    <property type="project" value="UniProtKB-KW"/>
</dbReference>
<dbReference type="SUPFAM" id="SSF55846">
    <property type="entry name" value="N-acetylmuramoyl-L-alanine amidase-like"/>
    <property type="match status" value="1"/>
</dbReference>
<dbReference type="PANTHER" id="PTHR30417:SF4">
    <property type="entry name" value="1,6-ANHYDRO-N-ACETYLMURAMYL-L-ALANINE AMIDASE AMPD"/>
    <property type="match status" value="1"/>
</dbReference>
<dbReference type="CDD" id="cd06583">
    <property type="entry name" value="PGRP"/>
    <property type="match status" value="1"/>
</dbReference>
<keyword evidence="8" id="KW-0378">Hydrolase</keyword>
<dbReference type="EMBL" id="LXSH01000028">
    <property type="protein sequence ID" value="OAM20323.1"/>
    <property type="molecule type" value="Genomic_DNA"/>
</dbReference>
<dbReference type="Pfam" id="PF01510">
    <property type="entry name" value="Amidase_2"/>
    <property type="match status" value="1"/>
</dbReference>
<dbReference type="EC" id="3.5.1.28" evidence="5"/>
<evidence type="ECO:0000313" key="15">
    <source>
        <dbReference type="Proteomes" id="UP000078103"/>
    </source>
</evidence>
<evidence type="ECO:0000256" key="7">
    <source>
        <dbReference type="ARBA" id="ARBA00022723"/>
    </source>
</evidence>
<keyword evidence="7" id="KW-0479">Metal-binding</keyword>
<keyword evidence="6" id="KW-0963">Cytoplasm</keyword>
<dbReference type="SMART" id="SM00644">
    <property type="entry name" value="Ami_2"/>
    <property type="match status" value="1"/>
</dbReference>
<dbReference type="Gene3D" id="3.40.80.10">
    <property type="entry name" value="Peptidoglycan recognition protein-like"/>
    <property type="match status" value="1"/>
</dbReference>
<evidence type="ECO:0000256" key="2">
    <source>
        <dbReference type="ARBA" id="ARBA00001947"/>
    </source>
</evidence>
<keyword evidence="9" id="KW-0862">Zinc</keyword>
<dbReference type="InterPro" id="IPR051206">
    <property type="entry name" value="NAMLAA_amidase_2"/>
</dbReference>
<evidence type="ECO:0000256" key="4">
    <source>
        <dbReference type="ARBA" id="ARBA00007553"/>
    </source>
</evidence>
<gene>
    <name evidence="14" type="ORF">A7P89_10500</name>
</gene>
<accession>A0A1A9RMC4</accession>
<comment type="catalytic activity">
    <reaction evidence="1">
        <text>Hydrolyzes the link between N-acetylmuramoyl residues and L-amino acid residues in certain cell-wall glycopeptides.</text>
        <dbReference type="EC" id="3.5.1.28"/>
    </reaction>
</comment>
<comment type="caution">
    <text evidence="14">The sequence shown here is derived from an EMBL/GenBank/DDBJ whole genome shotgun (WGS) entry which is preliminary data.</text>
</comment>
<dbReference type="Proteomes" id="UP000078103">
    <property type="component" value="Unassembled WGS sequence"/>
</dbReference>
<dbReference type="GO" id="GO:0005737">
    <property type="term" value="C:cytoplasm"/>
    <property type="evidence" value="ECO:0007669"/>
    <property type="project" value="UniProtKB-SubCell"/>
</dbReference>
<evidence type="ECO:0000256" key="5">
    <source>
        <dbReference type="ARBA" id="ARBA00011901"/>
    </source>
</evidence>
<keyword evidence="10" id="KW-0961">Cell wall biogenesis/degradation</keyword>
<protein>
    <recommendedName>
        <fullName evidence="11">1,6-anhydro-N-acetylmuramyl-L-alanine amidase AmpD</fullName>
        <ecNumber evidence="5">3.5.1.28</ecNumber>
    </recommendedName>
    <alternativeName>
        <fullName evidence="12">N-acetylmuramoyl-L-alanine amidase</fullName>
    </alternativeName>
</protein>
<dbReference type="GO" id="GO:0008745">
    <property type="term" value="F:N-acetylmuramoyl-L-alanine amidase activity"/>
    <property type="evidence" value="ECO:0007669"/>
    <property type="project" value="UniProtKB-EC"/>
</dbReference>
<evidence type="ECO:0000256" key="6">
    <source>
        <dbReference type="ARBA" id="ARBA00022490"/>
    </source>
</evidence>
<dbReference type="InterPro" id="IPR002502">
    <property type="entry name" value="Amidase_domain"/>
</dbReference>
<evidence type="ECO:0000256" key="12">
    <source>
        <dbReference type="ARBA" id="ARBA00042615"/>
    </source>
</evidence>
<evidence type="ECO:0000256" key="9">
    <source>
        <dbReference type="ARBA" id="ARBA00022833"/>
    </source>
</evidence>
<reference evidence="15" key="1">
    <citation type="submission" date="2016-05" db="EMBL/GenBank/DDBJ databases">
        <title>Draft genome of Corynebacterium afermentans subsp. afermentans LCDC 88199T.</title>
        <authorList>
            <person name="Bernier A.-M."/>
            <person name="Bernard K."/>
        </authorList>
    </citation>
    <scope>NUCLEOTIDE SEQUENCE [LARGE SCALE GENOMIC DNA]</scope>
    <source>
        <strain evidence="15">NML120819</strain>
    </source>
</reference>
<proteinExistence type="inferred from homology"/>